<protein>
    <submittedName>
        <fullName evidence="6">Retrovirus-related pol polyprotein from transposon TNT 1-94</fullName>
    </submittedName>
</protein>
<dbReference type="Pfam" id="PF07727">
    <property type="entry name" value="RVT_2"/>
    <property type="match status" value="1"/>
</dbReference>
<name>A0ABQ4ZE55_9ASTR</name>
<dbReference type="CDD" id="cd09272">
    <property type="entry name" value="RNase_HI_RT_Ty1"/>
    <property type="match status" value="1"/>
</dbReference>
<accession>A0ABQ4ZE55</accession>
<dbReference type="InterPro" id="IPR036397">
    <property type="entry name" value="RNaseH_sf"/>
</dbReference>
<organism evidence="6 7">
    <name type="scientific">Tanacetum coccineum</name>
    <dbReference type="NCBI Taxonomy" id="301880"/>
    <lineage>
        <taxon>Eukaryota</taxon>
        <taxon>Viridiplantae</taxon>
        <taxon>Streptophyta</taxon>
        <taxon>Embryophyta</taxon>
        <taxon>Tracheophyta</taxon>
        <taxon>Spermatophyta</taxon>
        <taxon>Magnoliopsida</taxon>
        <taxon>eudicotyledons</taxon>
        <taxon>Gunneridae</taxon>
        <taxon>Pentapetalae</taxon>
        <taxon>asterids</taxon>
        <taxon>campanulids</taxon>
        <taxon>Asterales</taxon>
        <taxon>Asteraceae</taxon>
        <taxon>Asteroideae</taxon>
        <taxon>Anthemideae</taxon>
        <taxon>Anthemidinae</taxon>
        <taxon>Tanacetum</taxon>
    </lineage>
</organism>
<keyword evidence="1" id="KW-0479">Metal-binding</keyword>
<keyword evidence="7" id="KW-1185">Reference proteome</keyword>
<dbReference type="PROSITE" id="PS50994">
    <property type="entry name" value="INTEGRASE"/>
    <property type="match status" value="1"/>
</dbReference>
<dbReference type="InterPro" id="IPR036875">
    <property type="entry name" value="Znf_CCHC_sf"/>
</dbReference>
<sequence>MPDLEDDSDAFLNAGIFNGAYNDENVGAVADFNNMDDTINVSPIPTLRIHKDHPKDQILRDPKSAVQTRGKIQKASSAQQALAETSFCCLYCACARFQVTPKASHLNAVKRIFRYLKHQPKLGLWYPRDSPFELEAFSDSDYGGASLDRKSTTGGCQFLGRRLISWQCKKQTIVANSTTEAEYVAAANCCGQVLWIQNQMMDYGFNFMNTKIHIDNESTISVIKNPVAHSRTKHIEIRFHFIRDCYEKRLIEVIKIHTDSNVADLLTKGFDVTRFNFLVSKANGLGKDFPNPFMAGSLPKTIKQSNNPPLSRGYTLGSGEDSLGIKELMGNCTQIVCFVRKKNREICLELILLGTTLSAVSVKLILPGKYYYCWMNTTKEGLQVISATTDEHEKLITEDSLRRHLKLDDAKGIFSLSNEEIFEHLTHMGYVTNSESLTFFKGHFSPQWKFFIHTILHCLSFKKTALDQFSSNIATALICLATSRKFNFSTFIFEAMVKNLDHPYKFLLYPRFIQLLLNKQQRLLLPHTRTYPTPTLTKPIQPTYEAEETASMPHDSPLHDVHSYRSDEGSVQQHDLMVLVTKLNDRIDGLEKDLQKARRKANIVLSDDEDIAEDSSKQGRKISQIDEDLTISLVQDEEETPTKIIKEHGSGEKGEMEISTANIQVSTTSPPKAEPRWGEDGGVFGFDVGGDGAANVGQPWWLMKMVVSWGGHGGVRVTVAVRDGESRAAVSLELAGNSQERRPKKGKGEVEAVVIMNGDAPAIASASAGTEGPIPPKEILNKVARKEIELKAKALCLEATMESKKMQKTILKQQYKNFVASRSEGLDITYDRFQKLISQLEIHGEVISQEDANLKLLRSLPSAWNNIALIMRNKSDLDTLSMDDLYNNLKVYEAEIKGQSSSSSNSQNVAFVSSENTSSTNETVNTTHDVSTASSQGQASSSTYVDDSCFPSLLINLNRRNLNFNGKETVGFDKTKVECYNCHRIGHFARECKAPRNQGYRNGDNSRRVVPVETPTNALVVQDGIGYPLSLGLESLEARIVIYEKNEAVYEEDIAFLNAKDKAGLGYDSQINKSEVVHSVFTVEEKVDVELHDLKTVISFAWVRWSIRTKVSETKNSVSKTSKDIIEKPKTVRPSAPIIEDLDTDSNNDSVFRPKSDQTKLKFTNINFVKSNENVKSVNKENTHKQVEYPRKSQSPRGNRRNWNEMTDQKTRDWKQVLPYSFIKEVDGGFVAFAGSPKEGKITGKGKIRTGKLDFEDVYFVKELKKPKSNHKVKIIRCDNGTEFKNNDTNLLCGMKGIKREFSIARTPQQNGVAERKNMTLIEADRTMLAYSLLPTTFWARAVSTACYVQNKVLVTKPHNKTPYELLHGRPPSISLMRHFGCPVTILNTLDPLGKFDKKADEGFFIGYSINNKAFRFTGMESNIKNAGNMDMKEGYANSTNRDSTVSPSVSAAGQSFTNDDDLPTDLLMPDLEDTGIFSGAYDDEDVGAEADLNNLETKIMNVSPIPTTRIHKDHPKDQIIGDINSATQTRRMTKISEEHAMKVTQALTDPSWIEAMQDELLQFRLQKVWRLVDLPKGKHAIGTKWVYRNKKDERGIVVRNKARLVAQGYTQEEGIDYDEVFAPVARIEAIRLFLAYASFMGFIVYQMDVKSAFLYGSNETVYKEWEDRMERAATTASSLEAEQDSGNINRTQSMATLNESFPQGTDSVNAAQLKLNAAKALINDALAQLPTARERQIQALVDKKKVIIIETSIRSDLKLDDAEGIDCLPTYLQFCELEIMVAPLFPTMMIQALEDMGEASATPSDSYSTPIISQPSSSKPQKKKSMRKQRRQWSYRASYKRKVLDLKKAKTTQAKEIASLKKRVKKLEKRRKLRTLGLKRLRKIGSTSRVESSIDASLGDQEDASKQGRKIEDLDADAKVTLVDETQEMNDDNLMFDTGVLEEQEKEVAEKEVSAADPVTTTGEVVTIANVEATTANVPTTIDELTLAQTLIEIKAAKPKAVYLFLLQQLQLQDPKVEGVVVQEASEFKTTSSPLQASKLPQAKDKGKAIMVEHERPLR</sequence>
<dbReference type="PROSITE" id="PS50158">
    <property type="entry name" value="ZF_CCHC"/>
    <property type="match status" value="1"/>
</dbReference>
<dbReference type="SUPFAM" id="SSF57756">
    <property type="entry name" value="Retrovirus zinc finger-like domains"/>
    <property type="match status" value="1"/>
</dbReference>
<evidence type="ECO:0000256" key="2">
    <source>
        <dbReference type="SAM" id="Coils"/>
    </source>
</evidence>
<dbReference type="SMART" id="SM00343">
    <property type="entry name" value="ZnF_C2HC"/>
    <property type="match status" value="1"/>
</dbReference>
<dbReference type="Pfam" id="PF14223">
    <property type="entry name" value="Retrotran_gag_2"/>
    <property type="match status" value="1"/>
</dbReference>
<evidence type="ECO:0000259" key="5">
    <source>
        <dbReference type="PROSITE" id="PS50994"/>
    </source>
</evidence>
<comment type="caution">
    <text evidence="6">The sequence shown here is derived from an EMBL/GenBank/DDBJ whole genome shotgun (WGS) entry which is preliminary data.</text>
</comment>
<feature type="region of interest" description="Disordered" evidence="3">
    <location>
        <begin position="1890"/>
        <end position="1911"/>
    </location>
</feature>
<keyword evidence="1" id="KW-0863">Zinc-finger</keyword>
<evidence type="ECO:0000256" key="1">
    <source>
        <dbReference type="PROSITE-ProRule" id="PRU00047"/>
    </source>
</evidence>
<evidence type="ECO:0000256" key="3">
    <source>
        <dbReference type="SAM" id="MobiDB-lite"/>
    </source>
</evidence>
<dbReference type="Gene3D" id="3.30.420.10">
    <property type="entry name" value="Ribonuclease H-like superfamily/Ribonuclease H"/>
    <property type="match status" value="1"/>
</dbReference>
<dbReference type="SUPFAM" id="SSF53098">
    <property type="entry name" value="Ribonuclease H-like"/>
    <property type="match status" value="1"/>
</dbReference>
<dbReference type="InterPro" id="IPR012337">
    <property type="entry name" value="RNaseH-like_sf"/>
</dbReference>
<evidence type="ECO:0000259" key="4">
    <source>
        <dbReference type="PROSITE" id="PS50158"/>
    </source>
</evidence>
<proteinExistence type="predicted"/>
<evidence type="ECO:0000313" key="6">
    <source>
        <dbReference type="EMBL" id="GJS87791.1"/>
    </source>
</evidence>
<feature type="region of interest" description="Disordered" evidence="3">
    <location>
        <begin position="1800"/>
        <end position="1835"/>
    </location>
</feature>
<feature type="domain" description="Integrase catalytic" evidence="5">
    <location>
        <begin position="1274"/>
        <end position="1371"/>
    </location>
</feature>
<dbReference type="InterPro" id="IPR001878">
    <property type="entry name" value="Znf_CCHC"/>
</dbReference>
<feature type="region of interest" description="Disordered" evidence="3">
    <location>
        <begin position="1179"/>
        <end position="1205"/>
    </location>
</feature>
<feature type="coiled-coil region" evidence="2">
    <location>
        <begin position="580"/>
        <end position="607"/>
    </location>
</feature>
<evidence type="ECO:0000313" key="7">
    <source>
        <dbReference type="Proteomes" id="UP001151760"/>
    </source>
</evidence>
<dbReference type="InterPro" id="IPR001584">
    <property type="entry name" value="Integrase_cat-core"/>
</dbReference>
<dbReference type="InterPro" id="IPR013103">
    <property type="entry name" value="RVT_2"/>
</dbReference>
<keyword evidence="2" id="KW-0175">Coiled coil</keyword>
<dbReference type="Proteomes" id="UP001151760">
    <property type="component" value="Unassembled WGS sequence"/>
</dbReference>
<feature type="compositionally biased region" description="Polar residues" evidence="3">
    <location>
        <begin position="1437"/>
        <end position="1458"/>
    </location>
</feature>
<dbReference type="EMBL" id="BQNB010011226">
    <property type="protein sequence ID" value="GJS87791.1"/>
    <property type="molecule type" value="Genomic_DNA"/>
</dbReference>
<dbReference type="PANTHER" id="PTHR11439:SF495">
    <property type="entry name" value="REVERSE TRANSCRIPTASE, RNA-DEPENDENT DNA POLYMERASE-RELATED"/>
    <property type="match status" value="1"/>
</dbReference>
<feature type="region of interest" description="Disordered" evidence="3">
    <location>
        <begin position="900"/>
        <end position="941"/>
    </location>
</feature>
<gene>
    <name evidence="6" type="ORF">Tco_0770427</name>
</gene>
<dbReference type="PANTHER" id="PTHR11439">
    <property type="entry name" value="GAG-POL-RELATED RETROTRANSPOSON"/>
    <property type="match status" value="1"/>
</dbReference>
<feature type="compositionally biased region" description="Basic residues" evidence="3">
    <location>
        <begin position="1821"/>
        <end position="1835"/>
    </location>
</feature>
<reference evidence="6" key="2">
    <citation type="submission" date="2022-01" db="EMBL/GenBank/DDBJ databases">
        <authorList>
            <person name="Yamashiro T."/>
            <person name="Shiraishi A."/>
            <person name="Satake H."/>
            <person name="Nakayama K."/>
        </authorList>
    </citation>
    <scope>NUCLEOTIDE SEQUENCE</scope>
</reference>
<feature type="compositionally biased region" description="Polar residues" evidence="3">
    <location>
        <begin position="1802"/>
        <end position="1813"/>
    </location>
</feature>
<feature type="domain" description="CCHC-type" evidence="4">
    <location>
        <begin position="979"/>
        <end position="993"/>
    </location>
</feature>
<feature type="region of interest" description="Disordered" evidence="3">
    <location>
        <begin position="1437"/>
        <end position="1465"/>
    </location>
</feature>
<reference evidence="6" key="1">
    <citation type="journal article" date="2022" name="Int. J. Mol. Sci.">
        <title>Draft Genome of Tanacetum Coccineum: Genomic Comparison of Closely Related Tanacetum-Family Plants.</title>
        <authorList>
            <person name="Yamashiro T."/>
            <person name="Shiraishi A."/>
            <person name="Nakayama K."/>
            <person name="Satake H."/>
        </authorList>
    </citation>
    <scope>NUCLEOTIDE SEQUENCE</scope>
</reference>
<dbReference type="Gene3D" id="4.10.60.10">
    <property type="entry name" value="Zinc finger, CCHC-type"/>
    <property type="match status" value="1"/>
</dbReference>
<feature type="compositionally biased region" description="Basic and acidic residues" evidence="3">
    <location>
        <begin position="1179"/>
        <end position="1191"/>
    </location>
</feature>
<keyword evidence="1" id="KW-0862">Zinc</keyword>